<reference evidence="8" key="3">
    <citation type="submission" date="2025-08" db="UniProtKB">
        <authorList>
            <consortium name="Ensembl"/>
        </authorList>
    </citation>
    <scope>IDENTIFICATION</scope>
</reference>
<evidence type="ECO:0000256" key="4">
    <source>
        <dbReference type="ARBA" id="ARBA00022989"/>
    </source>
</evidence>
<dbReference type="PANTHER" id="PTHR46730">
    <property type="entry name" value="POLYCYSTIN-1"/>
    <property type="match status" value="1"/>
</dbReference>
<feature type="transmembrane region" description="Helical" evidence="6">
    <location>
        <begin position="111"/>
        <end position="133"/>
    </location>
</feature>
<feature type="domain" description="REJ" evidence="7">
    <location>
        <begin position="1"/>
        <end position="215"/>
    </location>
</feature>
<sequence length="215" mass="23671">MFFFLLDDWLSVDNETNSTVEKEVLASCPEELTLFKRVFTSQLIFGMVDRHLWLSLLERPPHSCFTRGQRVTCGALMLHLYLALGALWYGAVGTVGHSGPISAHLLANVETVAVGMTVAVLVFPLQCFLCFLFRKAHSRVTVDMSVPPSPVCHSVEMDVFLGQSEFSCPTFLSLPDSSGRVTDSPSSLPESKALDSSILDFWAASGLVPKKYEAH</sequence>
<dbReference type="GO" id="GO:0006816">
    <property type="term" value="P:calcium ion transport"/>
    <property type="evidence" value="ECO:0007669"/>
    <property type="project" value="TreeGrafter"/>
</dbReference>
<dbReference type="Bgee" id="ENSACLG00000020789">
    <property type="expression patterns" value="Expressed in ovary and 1 other cell type or tissue"/>
</dbReference>
<reference evidence="9" key="2">
    <citation type="submission" date="2023-03" db="EMBL/GenBank/DDBJ databases">
        <authorList>
            <consortium name="Wellcome Sanger Institute Data Sharing"/>
        </authorList>
    </citation>
    <scope>NUCLEOTIDE SEQUENCE [LARGE SCALE GENOMIC DNA]</scope>
</reference>
<keyword evidence="2 6" id="KW-0812">Transmembrane</keyword>
<dbReference type="GO" id="GO:0005886">
    <property type="term" value="C:plasma membrane"/>
    <property type="evidence" value="ECO:0007669"/>
    <property type="project" value="TreeGrafter"/>
</dbReference>
<keyword evidence="3" id="KW-0677">Repeat</keyword>
<dbReference type="InterPro" id="IPR014010">
    <property type="entry name" value="REJ_dom"/>
</dbReference>
<evidence type="ECO:0000256" key="2">
    <source>
        <dbReference type="ARBA" id="ARBA00022692"/>
    </source>
</evidence>
<dbReference type="AlphaFoldDB" id="A0A3P8QPB0"/>
<evidence type="ECO:0000259" key="7">
    <source>
        <dbReference type="PROSITE" id="PS51111"/>
    </source>
</evidence>
<protein>
    <recommendedName>
        <fullName evidence="7">REJ domain-containing protein</fullName>
    </recommendedName>
</protein>
<dbReference type="GO" id="GO:0005261">
    <property type="term" value="F:monoatomic cation channel activity"/>
    <property type="evidence" value="ECO:0007669"/>
    <property type="project" value="TreeGrafter"/>
</dbReference>
<dbReference type="InterPro" id="IPR000434">
    <property type="entry name" value="PC1"/>
</dbReference>
<dbReference type="PANTHER" id="PTHR46730:SF2">
    <property type="entry name" value="POLYCYSTIN-1 ISOFORM X1"/>
    <property type="match status" value="1"/>
</dbReference>
<dbReference type="PROSITE" id="PS51111">
    <property type="entry name" value="REJ"/>
    <property type="match status" value="1"/>
</dbReference>
<accession>A0A3P8QPB0</accession>
<dbReference type="PRINTS" id="PR00500">
    <property type="entry name" value="POLYCYSTIN1"/>
</dbReference>
<evidence type="ECO:0000313" key="8">
    <source>
        <dbReference type="Ensembl" id="ENSACLP00000030976.2"/>
    </source>
</evidence>
<comment type="subcellular location">
    <subcellularLocation>
        <location evidence="1">Membrane</location>
    </subcellularLocation>
</comment>
<reference evidence="8 9" key="1">
    <citation type="submission" date="2018-05" db="EMBL/GenBank/DDBJ databases">
        <authorList>
            <person name="Datahose"/>
        </authorList>
    </citation>
    <scope>NUCLEOTIDE SEQUENCE</scope>
</reference>
<organism evidence="8 9">
    <name type="scientific">Astatotilapia calliptera</name>
    <name type="common">Eastern happy</name>
    <name type="synonym">Chromis callipterus</name>
    <dbReference type="NCBI Taxonomy" id="8154"/>
    <lineage>
        <taxon>Eukaryota</taxon>
        <taxon>Metazoa</taxon>
        <taxon>Chordata</taxon>
        <taxon>Craniata</taxon>
        <taxon>Vertebrata</taxon>
        <taxon>Euteleostomi</taxon>
        <taxon>Actinopterygii</taxon>
        <taxon>Neopterygii</taxon>
        <taxon>Teleostei</taxon>
        <taxon>Neoteleostei</taxon>
        <taxon>Acanthomorphata</taxon>
        <taxon>Ovalentaria</taxon>
        <taxon>Cichlomorphae</taxon>
        <taxon>Cichliformes</taxon>
        <taxon>Cichlidae</taxon>
        <taxon>African cichlids</taxon>
        <taxon>Pseudocrenilabrinae</taxon>
        <taxon>Haplochromini</taxon>
        <taxon>Astatotilapia</taxon>
    </lineage>
</organism>
<proteinExistence type="predicted"/>
<reference evidence="8" key="4">
    <citation type="submission" date="2025-09" db="UniProtKB">
        <authorList>
            <consortium name="Ensembl"/>
        </authorList>
    </citation>
    <scope>IDENTIFICATION</scope>
</reference>
<dbReference type="Ensembl" id="ENSACLT00000031701.2">
    <property type="protein sequence ID" value="ENSACLP00000030976.2"/>
    <property type="gene ID" value="ENSACLG00000020789.2"/>
</dbReference>
<dbReference type="GeneTree" id="ENSGT00940000167780"/>
<keyword evidence="5 6" id="KW-0472">Membrane</keyword>
<keyword evidence="9" id="KW-1185">Reference proteome</keyword>
<dbReference type="Proteomes" id="UP000265100">
    <property type="component" value="Chromosome 8"/>
</dbReference>
<evidence type="ECO:0000313" key="9">
    <source>
        <dbReference type="Proteomes" id="UP000265100"/>
    </source>
</evidence>
<evidence type="ECO:0000256" key="5">
    <source>
        <dbReference type="ARBA" id="ARBA00023136"/>
    </source>
</evidence>
<evidence type="ECO:0000256" key="1">
    <source>
        <dbReference type="ARBA" id="ARBA00004370"/>
    </source>
</evidence>
<name>A0A3P8QPB0_ASTCA</name>
<evidence type="ECO:0000256" key="6">
    <source>
        <dbReference type="SAM" id="Phobius"/>
    </source>
</evidence>
<evidence type="ECO:0000256" key="3">
    <source>
        <dbReference type="ARBA" id="ARBA00022737"/>
    </source>
</evidence>
<feature type="transmembrane region" description="Helical" evidence="6">
    <location>
        <begin position="71"/>
        <end position="91"/>
    </location>
</feature>
<keyword evidence="4 6" id="KW-1133">Transmembrane helix</keyword>